<keyword evidence="3" id="KW-1185">Reference proteome</keyword>
<proteinExistence type="predicted"/>
<comment type="caution">
    <text evidence="2">The sequence shown here is derived from an EMBL/GenBank/DDBJ whole genome shotgun (WGS) entry which is preliminary data.</text>
</comment>
<protein>
    <submittedName>
        <fullName evidence="2">Uncharacterized protein</fullName>
    </submittedName>
</protein>
<reference evidence="2" key="1">
    <citation type="journal article" date="2014" name="Int. J. Syst. Evol. Microbiol.">
        <title>Complete genome sequence of Corynebacterium casei LMG S-19264T (=DSM 44701T), isolated from a smear-ripened cheese.</title>
        <authorList>
            <consortium name="US DOE Joint Genome Institute (JGI-PGF)"/>
            <person name="Walter F."/>
            <person name="Albersmeier A."/>
            <person name="Kalinowski J."/>
            <person name="Ruckert C."/>
        </authorList>
    </citation>
    <scope>NUCLEOTIDE SEQUENCE</scope>
    <source>
        <strain evidence="2">JCM 4386</strain>
    </source>
</reference>
<evidence type="ECO:0000313" key="3">
    <source>
        <dbReference type="Proteomes" id="UP000606194"/>
    </source>
</evidence>
<name>A0A918G922_9ACTN</name>
<evidence type="ECO:0000256" key="1">
    <source>
        <dbReference type="SAM" id="MobiDB-lite"/>
    </source>
</evidence>
<sequence length="81" mass="8724">MSHPADLRGLTPRFWSHVRPSGDVNLDMDTRLDLTAATVPRPRAADSEPARSAVEGMNLFRYRPGAGGAAGVTSRPGRVPR</sequence>
<dbReference type="EMBL" id="BMTL01000044">
    <property type="protein sequence ID" value="GGS24078.1"/>
    <property type="molecule type" value="Genomic_DNA"/>
</dbReference>
<accession>A0A918G922</accession>
<dbReference type="Proteomes" id="UP000606194">
    <property type="component" value="Unassembled WGS sequence"/>
</dbReference>
<dbReference type="AlphaFoldDB" id="A0A918G922"/>
<evidence type="ECO:0000313" key="2">
    <source>
        <dbReference type="EMBL" id="GGS24078.1"/>
    </source>
</evidence>
<feature type="region of interest" description="Disordered" evidence="1">
    <location>
        <begin position="62"/>
        <end position="81"/>
    </location>
</feature>
<organism evidence="2 3">
    <name type="scientific">Streptomyces humidus</name>
    <dbReference type="NCBI Taxonomy" id="52259"/>
    <lineage>
        <taxon>Bacteria</taxon>
        <taxon>Bacillati</taxon>
        <taxon>Actinomycetota</taxon>
        <taxon>Actinomycetes</taxon>
        <taxon>Kitasatosporales</taxon>
        <taxon>Streptomycetaceae</taxon>
        <taxon>Streptomyces</taxon>
    </lineage>
</organism>
<gene>
    <name evidence="2" type="ORF">GCM10010269_73530</name>
</gene>
<reference evidence="2" key="2">
    <citation type="submission" date="2020-09" db="EMBL/GenBank/DDBJ databases">
        <authorList>
            <person name="Sun Q."/>
            <person name="Ohkuma M."/>
        </authorList>
    </citation>
    <scope>NUCLEOTIDE SEQUENCE</scope>
    <source>
        <strain evidence="2">JCM 4386</strain>
    </source>
</reference>